<feature type="domain" description="Apple" evidence="4">
    <location>
        <begin position="29"/>
        <end position="110"/>
    </location>
</feature>
<proteinExistence type="predicted"/>
<dbReference type="NCBIfam" id="NF040941">
    <property type="entry name" value="GGGWT_bact"/>
    <property type="match status" value="2"/>
</dbReference>
<dbReference type="Pfam" id="PF00024">
    <property type="entry name" value="PAN_1"/>
    <property type="match status" value="2"/>
</dbReference>
<gene>
    <name evidence="5" type="ORF">P5673_014830</name>
</gene>
<dbReference type="Pfam" id="PF01410">
    <property type="entry name" value="COLFI"/>
    <property type="match status" value="2"/>
</dbReference>
<dbReference type="Gene3D" id="2.60.120.1000">
    <property type="match status" value="2"/>
</dbReference>
<dbReference type="SUPFAM" id="SSF56496">
    <property type="entry name" value="Fibrinogen C-terminal domain-like"/>
    <property type="match status" value="2"/>
</dbReference>
<evidence type="ECO:0000313" key="5">
    <source>
        <dbReference type="EMBL" id="KAK2562085.1"/>
    </source>
</evidence>
<name>A0AAD9V631_ACRCE</name>
<dbReference type="InterPro" id="IPR003609">
    <property type="entry name" value="Pan_app"/>
</dbReference>
<dbReference type="GO" id="GO:0005581">
    <property type="term" value="C:collagen trimer"/>
    <property type="evidence" value="ECO:0007669"/>
    <property type="project" value="UniProtKB-KW"/>
</dbReference>
<dbReference type="InterPro" id="IPR036056">
    <property type="entry name" value="Fibrinogen-like_C"/>
</dbReference>
<evidence type="ECO:0000313" key="6">
    <source>
        <dbReference type="Proteomes" id="UP001249851"/>
    </source>
</evidence>
<dbReference type="GO" id="GO:0005201">
    <property type="term" value="F:extracellular matrix structural constituent"/>
    <property type="evidence" value="ECO:0007669"/>
    <property type="project" value="InterPro"/>
</dbReference>
<keyword evidence="2" id="KW-0964">Secreted</keyword>
<sequence length="585" mass="64990">MKTQPVNENTYTHKPLNSHDLATHNINVNDNKQFILKGHALVGHNMSSVLVGDEFECQLKCIQTQFCKSFNVHFASSQANKRVCDLNNETREGKPSDFKARKGSSYYGSIKTCTEIKTRNPKATSGSYIIDPDGPGGHGPFTVFCDMNDKMAVGVTVVGHDSESETRVNGYDSRGSYVRNVHYQADGLVNIQQLAGLLDASTHCEQFIKYRCYHSRLFRDDVFGWWVARDGSKMQYWGGAKPTDHWKCACGVTIPNSCADPRQGCNCDINDSSWREDSGLLTEKSRLPVTQLRFGDTGGHALVGHNMSSVLVGDEFECQLKCIKTQFCKSFNVHFVSSQANKRVCDLNNETREGKPSDFKARKGSSYYGSVQNLYVFKVSAKTCTEIKNRRPKATSGSYSIDPDGPGGHGPFTVFCDMNDKMAVGVTVVGHDSESETLVNGYDSRGSYVRNVHYQADGLADIQQLAGLLDASTHCEQFIKYRCYHSRLFRDDVFGWWVARDGSKMQYWGGAKPTDHRKCACGVTIPNSCADRQQGCNCDKNDGSWREDSGLLTEKSRLPVTQLRFGDTGSGEKAYHILGKLKCSG</sequence>
<comment type="caution">
    <text evidence="5">The sequence shown here is derived from an EMBL/GenBank/DDBJ whole genome shotgun (WGS) entry which is preliminary data.</text>
</comment>
<dbReference type="InterPro" id="IPR000885">
    <property type="entry name" value="Fib_collagen_C"/>
</dbReference>
<dbReference type="EMBL" id="JARQWQ010000030">
    <property type="protein sequence ID" value="KAK2562085.1"/>
    <property type="molecule type" value="Genomic_DNA"/>
</dbReference>
<keyword evidence="6" id="KW-1185">Reference proteome</keyword>
<accession>A0AAD9V631</accession>
<dbReference type="AlphaFoldDB" id="A0AAD9V631"/>
<evidence type="ECO:0000256" key="3">
    <source>
        <dbReference type="ARBA" id="ARBA00023119"/>
    </source>
</evidence>
<dbReference type="GO" id="GO:0005576">
    <property type="term" value="C:extracellular region"/>
    <property type="evidence" value="ECO:0007669"/>
    <property type="project" value="UniProtKB-SubCell"/>
</dbReference>
<dbReference type="Proteomes" id="UP001249851">
    <property type="component" value="Unassembled WGS sequence"/>
</dbReference>
<dbReference type="SMART" id="SM00473">
    <property type="entry name" value="PAN_AP"/>
    <property type="match status" value="2"/>
</dbReference>
<keyword evidence="3" id="KW-0176">Collagen</keyword>
<evidence type="ECO:0000259" key="4">
    <source>
        <dbReference type="SMART" id="SM00473"/>
    </source>
</evidence>
<comment type="subcellular location">
    <subcellularLocation>
        <location evidence="1">Secreted</location>
    </subcellularLocation>
</comment>
<organism evidence="5 6">
    <name type="scientific">Acropora cervicornis</name>
    <name type="common">Staghorn coral</name>
    <dbReference type="NCBI Taxonomy" id="6130"/>
    <lineage>
        <taxon>Eukaryota</taxon>
        <taxon>Metazoa</taxon>
        <taxon>Cnidaria</taxon>
        <taxon>Anthozoa</taxon>
        <taxon>Hexacorallia</taxon>
        <taxon>Scleractinia</taxon>
        <taxon>Astrocoeniina</taxon>
        <taxon>Acroporidae</taxon>
        <taxon>Acropora</taxon>
    </lineage>
</organism>
<reference evidence="5" key="2">
    <citation type="journal article" date="2023" name="Science">
        <title>Genomic signatures of disease resistance in endangered staghorn corals.</title>
        <authorList>
            <person name="Vollmer S.V."/>
            <person name="Selwyn J.D."/>
            <person name="Despard B.A."/>
            <person name="Roesel C.L."/>
        </authorList>
    </citation>
    <scope>NUCLEOTIDE SEQUENCE</scope>
    <source>
        <strain evidence="5">K2</strain>
    </source>
</reference>
<evidence type="ECO:0000256" key="2">
    <source>
        <dbReference type="ARBA" id="ARBA00022525"/>
    </source>
</evidence>
<feature type="domain" description="Apple" evidence="4">
    <location>
        <begin position="289"/>
        <end position="371"/>
    </location>
</feature>
<dbReference type="SUPFAM" id="SSF57414">
    <property type="entry name" value="Hairpin loop containing domain-like"/>
    <property type="match status" value="2"/>
</dbReference>
<reference evidence="5" key="1">
    <citation type="journal article" date="2023" name="G3 (Bethesda)">
        <title>Whole genome assembly and annotation of the endangered Caribbean coral Acropora cervicornis.</title>
        <authorList>
            <person name="Selwyn J.D."/>
            <person name="Vollmer S.V."/>
        </authorList>
    </citation>
    <scope>NUCLEOTIDE SEQUENCE</scope>
    <source>
        <strain evidence="5">K2</strain>
    </source>
</reference>
<protein>
    <submittedName>
        <fullName evidence="5">Contactin-associated protein-like 2</fullName>
    </submittedName>
</protein>
<evidence type="ECO:0000256" key="1">
    <source>
        <dbReference type="ARBA" id="ARBA00004613"/>
    </source>
</evidence>